<dbReference type="Proteomes" id="UP000811282">
    <property type="component" value="Unassembled WGS sequence"/>
</dbReference>
<dbReference type="PANTHER" id="PTHR39576:SF1">
    <property type="entry name" value="INVASIN"/>
    <property type="match status" value="1"/>
</dbReference>
<evidence type="ECO:0000256" key="1">
    <source>
        <dbReference type="ARBA" id="ARBA00010116"/>
    </source>
</evidence>
<dbReference type="InterPro" id="IPR051715">
    <property type="entry name" value="Intimin-Invasin_domain"/>
</dbReference>
<gene>
    <name evidence="3" type="ORF">JZM24_14915</name>
</gene>
<proteinExistence type="inferred from homology"/>
<reference evidence="3 4" key="1">
    <citation type="journal article" date="2021" name="Genome Biol. Evol.">
        <title>The evolution of interdependence in a four-way mealybug symbiosis.</title>
        <authorList>
            <person name="Garber A.I."/>
            <person name="Kupper M."/>
            <person name="Laetsch D.R."/>
            <person name="Weldon S.R."/>
            <person name="Ladinsky M.S."/>
            <person name="Bjorkman P.J."/>
            <person name="McCutcheon J.P."/>
        </authorList>
    </citation>
    <scope>NUCLEOTIDE SEQUENCE [LARGE SCALE GENOMIC DNA]</scope>
    <source>
        <strain evidence="3">SOD</strain>
    </source>
</reference>
<dbReference type="RefSeq" id="WP_215670632.1">
    <property type="nucleotide sequence ID" value="NZ_JAFJYC010000002.1"/>
</dbReference>
<sequence>MFCSFPAAAWITPQDNGAALLSQQQSLPNLGSASVNESGTEKKLAAFARQMAEVNQDENTEKTWRSYLLEEAKDGVLNRLQQKSKAMLSPLGYIAITLDVDENGRFNGSSGQLLLPLADVKTRGLTYRQWGLQGADDGIVGNMGLGQRWNAGRWLLGYNVFYDQYLNQNALRRGSIGAEARSDYLTLSSNYYYPLSTLHAANDDDDERGCAWPAVTILPLRGICRFIVSWAPR</sequence>
<organism evidence="3 4">
    <name type="scientific">Candidatus Sodalis endolongispinus</name>
    <dbReference type="NCBI Taxonomy" id="2812662"/>
    <lineage>
        <taxon>Bacteria</taxon>
        <taxon>Pseudomonadati</taxon>
        <taxon>Pseudomonadota</taxon>
        <taxon>Gammaproteobacteria</taxon>
        <taxon>Enterobacterales</taxon>
        <taxon>Bruguierivoracaceae</taxon>
        <taxon>Sodalis</taxon>
    </lineage>
</organism>
<name>A0ABS5YDH7_9GAMM</name>
<dbReference type="InterPro" id="IPR024519">
    <property type="entry name" value="IAT_beta"/>
</dbReference>
<keyword evidence="4" id="KW-1185">Reference proteome</keyword>
<dbReference type="EMBL" id="JAFJYC010000002">
    <property type="protein sequence ID" value="MBT9433089.1"/>
    <property type="molecule type" value="Genomic_DNA"/>
</dbReference>
<comment type="caution">
    <text evidence="3">The sequence shown here is derived from an EMBL/GenBank/DDBJ whole genome shotgun (WGS) entry which is preliminary data.</text>
</comment>
<feature type="domain" description="Inverse autotransporter beta-domain" evidence="2">
    <location>
        <begin position="48"/>
        <end position="207"/>
    </location>
</feature>
<evidence type="ECO:0000259" key="2">
    <source>
        <dbReference type="Pfam" id="PF11924"/>
    </source>
</evidence>
<comment type="similarity">
    <text evidence="1">Belongs to the intimin/invasin family.</text>
</comment>
<dbReference type="InterPro" id="IPR038177">
    <property type="entry name" value="IAT_beta_sf"/>
</dbReference>
<evidence type="ECO:0000313" key="4">
    <source>
        <dbReference type="Proteomes" id="UP000811282"/>
    </source>
</evidence>
<dbReference type="Gene3D" id="2.40.160.160">
    <property type="entry name" value="Inverse autotransporter, beta-domain"/>
    <property type="match status" value="1"/>
</dbReference>
<evidence type="ECO:0000313" key="3">
    <source>
        <dbReference type="EMBL" id="MBT9433089.1"/>
    </source>
</evidence>
<dbReference type="PANTHER" id="PTHR39576">
    <property type="entry name" value="ATTACHING AND EFFACING PROTEIN HOMOLOG-RELATED-RELATED"/>
    <property type="match status" value="1"/>
</dbReference>
<dbReference type="Pfam" id="PF11924">
    <property type="entry name" value="IAT_beta"/>
    <property type="match status" value="1"/>
</dbReference>
<protein>
    <submittedName>
        <fullName evidence="3">Inverse autotransporter beta domain-containing protein</fullName>
    </submittedName>
</protein>
<accession>A0ABS5YDH7</accession>